<feature type="binding site" evidence="3">
    <location>
        <position position="244"/>
    </location>
    <ligand>
        <name>Mn(2+)</name>
        <dbReference type="ChEBI" id="CHEBI:29035"/>
        <label>1</label>
    </ligand>
</feature>
<feature type="region of interest" description="Disordered" evidence="5">
    <location>
        <begin position="625"/>
        <end position="659"/>
    </location>
</feature>
<feature type="region of interest" description="Disordered" evidence="5">
    <location>
        <begin position="872"/>
        <end position="933"/>
    </location>
</feature>
<feature type="signal peptide" evidence="6">
    <location>
        <begin position="1"/>
        <end position="17"/>
    </location>
</feature>
<organism evidence="8 9">
    <name type="scientific">Rhizoctonia solani</name>
    <dbReference type="NCBI Taxonomy" id="456999"/>
    <lineage>
        <taxon>Eukaryota</taxon>
        <taxon>Fungi</taxon>
        <taxon>Dikarya</taxon>
        <taxon>Basidiomycota</taxon>
        <taxon>Agaricomycotina</taxon>
        <taxon>Agaricomycetes</taxon>
        <taxon>Cantharellales</taxon>
        <taxon>Ceratobasidiaceae</taxon>
        <taxon>Rhizoctonia</taxon>
    </lineage>
</organism>
<keyword evidence="4" id="KW-0238">DNA-binding</keyword>
<feature type="compositionally biased region" description="Polar residues" evidence="5">
    <location>
        <begin position="643"/>
        <end position="659"/>
    </location>
</feature>
<dbReference type="NCBIfam" id="TIGR03404">
    <property type="entry name" value="bicupin_oxalic"/>
    <property type="match status" value="1"/>
</dbReference>
<feature type="binding site" evidence="3">
    <location>
        <position position="381"/>
    </location>
    <ligand>
        <name>Mn(2+)</name>
        <dbReference type="ChEBI" id="CHEBI:29035"/>
        <label>2</label>
    </ligand>
</feature>
<feature type="region of interest" description="Disordered" evidence="5">
    <location>
        <begin position="671"/>
        <end position="722"/>
    </location>
</feature>
<feature type="chain" id="PRO_5034485189" description="HMG box domain-containing protein" evidence="6">
    <location>
        <begin position="18"/>
        <end position="963"/>
    </location>
</feature>
<keyword evidence="3" id="KW-0464">Manganese</keyword>
<proteinExistence type="predicted"/>
<dbReference type="InterPro" id="IPR009071">
    <property type="entry name" value="HMG_box_dom"/>
</dbReference>
<evidence type="ECO:0000256" key="6">
    <source>
        <dbReference type="SAM" id="SignalP"/>
    </source>
</evidence>
<protein>
    <recommendedName>
        <fullName evidence="7">HMG box domain-containing protein</fullName>
    </recommendedName>
</protein>
<feature type="region of interest" description="Disordered" evidence="5">
    <location>
        <begin position="45"/>
        <end position="65"/>
    </location>
</feature>
<dbReference type="InterPro" id="IPR051610">
    <property type="entry name" value="GPI/OXD"/>
</dbReference>
<dbReference type="Pfam" id="PF00190">
    <property type="entry name" value="Cupin_1"/>
    <property type="match status" value="2"/>
</dbReference>
<evidence type="ECO:0000256" key="5">
    <source>
        <dbReference type="SAM" id="MobiDB-lite"/>
    </source>
</evidence>
<feature type="binding site" evidence="3">
    <location>
        <position position="172"/>
    </location>
    <ligand>
        <name>Mn(2+)</name>
        <dbReference type="ChEBI" id="CHEBI:29035"/>
        <label>1</label>
    </ligand>
</feature>
<dbReference type="GO" id="GO:0005634">
    <property type="term" value="C:nucleus"/>
    <property type="evidence" value="ECO:0007669"/>
    <property type="project" value="UniProtKB-UniRule"/>
</dbReference>
<feature type="binding site" evidence="3">
    <location>
        <position position="383"/>
    </location>
    <ligand>
        <name>Mn(2+)</name>
        <dbReference type="ChEBI" id="CHEBI:29035"/>
        <label>2</label>
    </ligand>
</feature>
<feature type="domain" description="HMG box" evidence="7">
    <location>
        <begin position="499"/>
        <end position="566"/>
    </location>
</feature>
<evidence type="ECO:0000313" key="8">
    <source>
        <dbReference type="EMBL" id="CAE6439483.1"/>
    </source>
</evidence>
<dbReference type="SMART" id="SM00398">
    <property type="entry name" value="HMG"/>
    <property type="match status" value="1"/>
</dbReference>
<evidence type="ECO:0000256" key="4">
    <source>
        <dbReference type="PROSITE-ProRule" id="PRU00267"/>
    </source>
</evidence>
<evidence type="ECO:0000256" key="2">
    <source>
        <dbReference type="PIRSR" id="PIRSR617774-1"/>
    </source>
</evidence>
<keyword evidence="1 3" id="KW-0479">Metal-binding</keyword>
<evidence type="ECO:0000313" key="9">
    <source>
        <dbReference type="Proteomes" id="UP000663831"/>
    </source>
</evidence>
<dbReference type="InterPro" id="IPR006045">
    <property type="entry name" value="Cupin_1"/>
</dbReference>
<sequence length="963" mass="105923">MFTPFVVALALSAGVLGAPAPAADAKSSTTTKAASTAVSSVVSSVSSASTAPSATTDSSLPVPTLPYASDDLNESYLDKFQNELPEPIRGTKGTKLLGPQNVELDRQNPDFLASPGTDNGAVSNVKWPFSLSHNRVQDGGWARQQNVHSMPIATTMAGVNMRLKAGGIRELHWHVTAEWAYVLEGSCRTSVVNADGQNYDADVYPGDLWYFPAGIPHVVNADGQNYNADVYPGDLWYFPAGIPHTIQGLNDTADGCEFLLVFDDGEFSEDSTFSVTDWLAHVPKEVLSKNFKVNASAFDHIPDRQLWMLPSAVPTGTAADDAVKSPQGVSTFPYTFAASRANSTKVAGGTVKVVDSRTFEISKTIAMAEVEVEVGGIRELHWHPTQPEWSYFIQGNARITVFAAQANARTFNYQAGDIGYVPPSFGHYVENIGNTTLKFLEIFNADKYEDISLNQWLALTPPDVVKAHLQLSDDTISKLQKVKPVVVGPDARLNSYGGLKRPPNAWLIFRSDMLAANAEMSSMSQAEVTIRCKSRWAVATLQERIELQARARRANDELLQYFPDYSYKPMSTGEKARWKELGTHLRKDFWLSSATRIAERIAYPDKEWDGFLTLEKWVETHTTIGSPGVSHKKVPAGLGLVQSPETGRASGSTSPSQTHIIARSQRIRKAGSDSIGALESGTDPLGAISSRFHPYNRKSTHGSSADGRGKDQPRIRRKATTETWPPGLLRNVLVRIGSQASSTQRRRLVLSMFQLMDKLVWVSEEVDDAVPGDISQHLSSSMSPDETSPDHLVLHDYTDPWIPEAMDNQGELFQPEIESISEYYEYMSAYYIAQENSMDFIWPPHPLSLSPSLSPPSPHEPLIESSVSMEQATKRIPSNIRSSNPSEDSHLDFRADMSPPGMCESVPSTNLMSDSDSDSESVTTPEEDIGWDESVSFDSMEEFNHEGLEGFEFDFEQSTDTHF</sequence>
<feature type="binding site" evidence="3">
    <location>
        <position position="427"/>
    </location>
    <ligand>
        <name>Mn(2+)</name>
        <dbReference type="ChEBI" id="CHEBI:29035"/>
        <label>2</label>
    </ligand>
</feature>
<feature type="active site" description="Proton donor" evidence="2">
    <location>
        <position position="441"/>
    </location>
</feature>
<dbReference type="InterPro" id="IPR011051">
    <property type="entry name" value="RmlC_Cupin_sf"/>
</dbReference>
<keyword evidence="6" id="KW-0732">Signal</keyword>
<dbReference type="EMBL" id="CAJMWV010001522">
    <property type="protein sequence ID" value="CAE6439483.1"/>
    <property type="molecule type" value="Genomic_DNA"/>
</dbReference>
<accession>A0A8H3ARB3</accession>
<evidence type="ECO:0000256" key="1">
    <source>
        <dbReference type="ARBA" id="ARBA00022723"/>
    </source>
</evidence>
<evidence type="ECO:0000256" key="3">
    <source>
        <dbReference type="PIRSR" id="PIRSR617774-2"/>
    </source>
</evidence>
<dbReference type="SUPFAM" id="SSF47095">
    <property type="entry name" value="HMG-box"/>
    <property type="match status" value="1"/>
</dbReference>
<dbReference type="InterPro" id="IPR014710">
    <property type="entry name" value="RmlC-like_jellyroll"/>
</dbReference>
<dbReference type="Gene3D" id="2.60.120.10">
    <property type="entry name" value="Jelly Rolls"/>
    <property type="match status" value="3"/>
</dbReference>
<dbReference type="PANTHER" id="PTHR35848:SF9">
    <property type="entry name" value="SLL1358 PROTEIN"/>
    <property type="match status" value="1"/>
</dbReference>
<reference evidence="8" key="1">
    <citation type="submission" date="2021-01" db="EMBL/GenBank/DDBJ databases">
        <authorList>
            <person name="Kaushik A."/>
        </authorList>
    </citation>
    <scope>NUCLEOTIDE SEQUENCE</scope>
    <source>
        <strain evidence="8">AG3-1AP</strain>
    </source>
</reference>
<name>A0A8H3ARB3_9AGAM</name>
<feature type="compositionally biased region" description="Acidic residues" evidence="5">
    <location>
        <begin position="915"/>
        <end position="931"/>
    </location>
</feature>
<feature type="DNA-binding region" description="HMG box" evidence="4">
    <location>
        <begin position="499"/>
        <end position="566"/>
    </location>
</feature>
<dbReference type="SMART" id="SM00835">
    <property type="entry name" value="Cupin_1"/>
    <property type="match status" value="2"/>
</dbReference>
<feature type="binding site" evidence="3">
    <location>
        <position position="178"/>
    </location>
    <ligand>
        <name>Mn(2+)</name>
        <dbReference type="ChEBI" id="CHEBI:29035"/>
        <label>1</label>
    </ligand>
</feature>
<feature type="compositionally biased region" description="Low complexity" evidence="5">
    <location>
        <begin position="45"/>
        <end position="61"/>
    </location>
</feature>
<gene>
    <name evidence="8" type="ORF">RDB_LOCUS52123</name>
</gene>
<dbReference type="PROSITE" id="PS50118">
    <property type="entry name" value="HMG_BOX_2"/>
    <property type="match status" value="1"/>
</dbReference>
<dbReference type="CDD" id="cd20305">
    <property type="entry name" value="cupin_OxDC_C"/>
    <property type="match status" value="1"/>
</dbReference>
<dbReference type="Proteomes" id="UP000663831">
    <property type="component" value="Unassembled WGS sequence"/>
</dbReference>
<comment type="caution">
    <text evidence="8">The sequence shown here is derived from an EMBL/GenBank/DDBJ whole genome shotgun (WGS) entry which is preliminary data.</text>
</comment>
<dbReference type="SUPFAM" id="SSF51182">
    <property type="entry name" value="RmlC-like cupins"/>
    <property type="match status" value="2"/>
</dbReference>
<feature type="binding site" evidence="3">
    <location>
        <position position="174"/>
    </location>
    <ligand>
        <name>Mn(2+)</name>
        <dbReference type="ChEBI" id="CHEBI:29035"/>
        <label>1</label>
    </ligand>
</feature>
<feature type="binding site" evidence="3">
    <location>
        <position position="388"/>
    </location>
    <ligand>
        <name>Mn(2+)</name>
        <dbReference type="ChEBI" id="CHEBI:29035"/>
        <label>2</label>
    </ligand>
</feature>
<dbReference type="InterPro" id="IPR017774">
    <property type="entry name" value="Bicupin_oxalate_deCO2ase/Oxase"/>
</dbReference>
<dbReference type="InterPro" id="IPR036910">
    <property type="entry name" value="HMG_box_dom_sf"/>
</dbReference>
<dbReference type="GO" id="GO:0033609">
    <property type="term" value="P:oxalate metabolic process"/>
    <property type="evidence" value="ECO:0007669"/>
    <property type="project" value="InterPro"/>
</dbReference>
<dbReference type="GO" id="GO:0003677">
    <property type="term" value="F:DNA binding"/>
    <property type="evidence" value="ECO:0007669"/>
    <property type="project" value="UniProtKB-UniRule"/>
</dbReference>
<dbReference type="PANTHER" id="PTHR35848">
    <property type="entry name" value="OXALATE-BINDING PROTEIN"/>
    <property type="match status" value="1"/>
</dbReference>
<comment type="cofactor">
    <cofactor evidence="3">
        <name>Mn(2+)</name>
        <dbReference type="ChEBI" id="CHEBI:29035"/>
    </cofactor>
    <text evidence="3">Binds 2 manganese ions per subunit.</text>
</comment>
<dbReference type="GO" id="GO:0046872">
    <property type="term" value="F:metal ion binding"/>
    <property type="evidence" value="ECO:0007669"/>
    <property type="project" value="UniProtKB-KW"/>
</dbReference>
<dbReference type="Gene3D" id="1.10.30.10">
    <property type="entry name" value="High mobility group box domain"/>
    <property type="match status" value="1"/>
</dbReference>
<evidence type="ECO:0000259" key="7">
    <source>
        <dbReference type="PROSITE" id="PS50118"/>
    </source>
</evidence>
<keyword evidence="4" id="KW-0539">Nucleus</keyword>
<dbReference type="CDD" id="cd20304">
    <property type="entry name" value="cupin_OxDC_N"/>
    <property type="match status" value="1"/>
</dbReference>
<dbReference type="AlphaFoldDB" id="A0A8H3ARB3"/>